<dbReference type="PANTHER" id="PTHR21666">
    <property type="entry name" value="PEPTIDASE-RELATED"/>
    <property type="match status" value="1"/>
</dbReference>
<feature type="compositionally biased region" description="Polar residues" evidence="1">
    <location>
        <begin position="112"/>
        <end position="137"/>
    </location>
</feature>
<feature type="compositionally biased region" description="Low complexity" evidence="1">
    <location>
        <begin position="138"/>
        <end position="157"/>
    </location>
</feature>
<feature type="compositionally biased region" description="Pro residues" evidence="1">
    <location>
        <begin position="30"/>
        <end position="43"/>
    </location>
</feature>
<name>A0A2G6K8Q0_9ACTN</name>
<dbReference type="InterPro" id="IPR011055">
    <property type="entry name" value="Dup_hybrid_motif"/>
</dbReference>
<reference evidence="4 5" key="1">
    <citation type="submission" date="2017-10" db="EMBL/GenBank/DDBJ databases">
        <title>Novel microbial diversity and functional potential in the marine mammal oral microbiome.</title>
        <authorList>
            <person name="Dudek N.K."/>
            <person name="Sun C.L."/>
            <person name="Burstein D."/>
            <person name="Kantor R.S."/>
            <person name="Aliaga Goltsman D.S."/>
            <person name="Bik E.M."/>
            <person name="Thomas B.C."/>
            <person name="Banfield J.F."/>
            <person name="Relman D.A."/>
        </authorList>
    </citation>
    <scope>NUCLEOTIDE SEQUENCE [LARGE SCALE GENOMIC DNA]</scope>
    <source>
        <strain evidence="4">DOLJORAL78_61_10</strain>
    </source>
</reference>
<dbReference type="InterPro" id="IPR016047">
    <property type="entry name" value="M23ase_b-sheet_dom"/>
</dbReference>
<evidence type="ECO:0000313" key="4">
    <source>
        <dbReference type="EMBL" id="PIE32025.1"/>
    </source>
</evidence>
<dbReference type="CDD" id="cd12797">
    <property type="entry name" value="M23_peptidase"/>
    <property type="match status" value="1"/>
</dbReference>
<dbReference type="InterPro" id="IPR050570">
    <property type="entry name" value="Cell_wall_metabolism_enzyme"/>
</dbReference>
<feature type="region of interest" description="Disordered" evidence="1">
    <location>
        <begin position="589"/>
        <end position="608"/>
    </location>
</feature>
<feature type="chain" id="PRO_5013949450" description="M23ase beta-sheet core domain-containing protein" evidence="2">
    <location>
        <begin position="25"/>
        <end position="608"/>
    </location>
</feature>
<feature type="region of interest" description="Disordered" evidence="1">
    <location>
        <begin position="25"/>
        <end position="172"/>
    </location>
</feature>
<comment type="caution">
    <text evidence="4">The sequence shown here is derived from an EMBL/GenBank/DDBJ whole genome shotgun (WGS) entry which is preliminary data.</text>
</comment>
<evidence type="ECO:0000256" key="1">
    <source>
        <dbReference type="SAM" id="MobiDB-lite"/>
    </source>
</evidence>
<evidence type="ECO:0000259" key="3">
    <source>
        <dbReference type="Pfam" id="PF01551"/>
    </source>
</evidence>
<accession>A0A2G6K8Q0</accession>
<dbReference type="SUPFAM" id="SSF51261">
    <property type="entry name" value="Duplicated hybrid motif"/>
    <property type="match status" value="1"/>
</dbReference>
<organism evidence="4 5">
    <name type="scientific">Ilumatobacter coccineus</name>
    <dbReference type="NCBI Taxonomy" id="467094"/>
    <lineage>
        <taxon>Bacteria</taxon>
        <taxon>Bacillati</taxon>
        <taxon>Actinomycetota</taxon>
        <taxon>Acidimicrobiia</taxon>
        <taxon>Acidimicrobiales</taxon>
        <taxon>Ilumatobacteraceae</taxon>
        <taxon>Ilumatobacter</taxon>
    </lineage>
</organism>
<gene>
    <name evidence="4" type="ORF">CSA55_04265</name>
</gene>
<dbReference type="EMBL" id="PDSL01000055">
    <property type="protein sequence ID" value="PIE32025.1"/>
    <property type="molecule type" value="Genomic_DNA"/>
</dbReference>
<feature type="signal peptide" evidence="2">
    <location>
        <begin position="1"/>
        <end position="24"/>
    </location>
</feature>
<dbReference type="Gene3D" id="2.70.70.10">
    <property type="entry name" value="Glucose Permease (Domain IIA)"/>
    <property type="match status" value="1"/>
</dbReference>
<dbReference type="Pfam" id="PF01551">
    <property type="entry name" value="Peptidase_M23"/>
    <property type="match status" value="1"/>
</dbReference>
<proteinExistence type="predicted"/>
<evidence type="ECO:0000313" key="5">
    <source>
        <dbReference type="Proteomes" id="UP000230914"/>
    </source>
</evidence>
<evidence type="ECO:0000256" key="2">
    <source>
        <dbReference type="SAM" id="SignalP"/>
    </source>
</evidence>
<protein>
    <recommendedName>
        <fullName evidence="3">M23ase beta-sheet core domain-containing protein</fullName>
    </recommendedName>
</protein>
<dbReference type="Proteomes" id="UP000230914">
    <property type="component" value="Unassembled WGS sequence"/>
</dbReference>
<dbReference type="AlphaFoldDB" id="A0A2G6K8Q0"/>
<feature type="domain" description="M23ase beta-sheet core" evidence="3">
    <location>
        <begin position="320"/>
        <end position="431"/>
    </location>
</feature>
<feature type="compositionally biased region" description="Low complexity" evidence="1">
    <location>
        <begin position="49"/>
        <end position="108"/>
    </location>
</feature>
<sequence>MTTRFTFISLTALAVLSMPVAVLADGSAPLPAPPSSIPAPPPSVDETSSPEPVAVAPVSVAPSAPEPAAQPAMRAAPEAPVAPVAVPPESTTPESTTPESTVPGSTVPGSTVPGSTVPESSVPDSTVPESSVPQSTNPEETVPVSSVETTPSSIESVPSTPPTSNPEEMDGSAKMLPAAPVVAIPERLPTYQDRHRSVPSSTPRVIVHADATWPSAHCVTAEYRDQLLDLAGHVDGEAAIIGQLRVCSDIESQLFGAEEADVWSPDGRDINAVRDLLRDRSRPPVVSSARRPVRNIVFPVLGPVRYANGWNDPRDGGARRHEGTDMIGARMQPLLAAVDGEVVRLAHGRGKAGTVITIRDQAGYRYNYFHVNNDHPGTDDGRSTEWSFAAGIEVGTWVSAGQIIGFMGDSGNAEHSVAHLHFEIRHPNGQAIPSYASLRLAESAQMCTIGLGPWSTPGDGELVADRWLEVSPMWGEGRWLISESGHVVATGDAALISPSRGVRCAAGPTEPYGYGAAGWSPVIGADLVAWVGNHYPTLSAQGAAVIGDRDLDGEVPHWMAMEFTSLHDHVFAVSDRFVSGLEKMVADLAPPTLPEGTKPQPASLIQRR</sequence>
<dbReference type="GO" id="GO:0004222">
    <property type="term" value="F:metalloendopeptidase activity"/>
    <property type="evidence" value="ECO:0007669"/>
    <property type="project" value="TreeGrafter"/>
</dbReference>
<keyword evidence="2" id="KW-0732">Signal</keyword>
<dbReference type="PANTHER" id="PTHR21666:SF268">
    <property type="entry name" value="PEPTIDASE M23 DOMAIN-CONTAINING PROTEIN"/>
    <property type="match status" value="1"/>
</dbReference>